<evidence type="ECO:0000256" key="3">
    <source>
        <dbReference type="ARBA" id="ARBA00023285"/>
    </source>
</evidence>
<evidence type="ECO:0000313" key="5">
    <source>
        <dbReference type="EMBL" id="MCW7555835.1"/>
    </source>
</evidence>
<dbReference type="InterPro" id="IPR010169">
    <property type="entry name" value="AcOrn-deacetyl"/>
</dbReference>
<accession>A0ABT3N2H6</accession>
<sequence length="387" mass="41918">MSVSIQPDLRSALSRLIELPSVSSTQSSLDMGNLPVIHELASWFESMGFHCEIMPVPGLSGKANLIATLGQGPGGLVLAGHTDTVPYNEQLWQTDPFKLVEKNNRFYGLGSCDMKGFFPLIMEAAREFAEGDLKAPLIVLATADEESSMSGARALVTAGRPKARYAVIGEPTGLAPIYMHKGIMMERIRVVGQSGHSSNPALGKNALETAHKVISEVMTFRAELAEQYNNPGFTIPSPTMNLGCIHGGDNPNRICGQCELDFDVRLLPGMDSNEVRLKLNNRLQPIARADGVELNLEPIQACVDPFSGLADSELVKTCEALTGHKAQSAVFTTEAPFFSQMGMDTVVLGPGDIDQAHQPDEFLALDRIEPTISLLKALIRQYCLKQP</sequence>
<name>A0ABT3N2H6_9GAMM</name>
<dbReference type="SUPFAM" id="SSF53187">
    <property type="entry name" value="Zn-dependent exopeptidases"/>
    <property type="match status" value="1"/>
</dbReference>
<dbReference type="Gene3D" id="3.30.70.360">
    <property type="match status" value="1"/>
</dbReference>
<dbReference type="EC" id="3.5.1.16" evidence="5"/>
<dbReference type="NCBIfam" id="TIGR01892">
    <property type="entry name" value="AcOrn-deacetyl"/>
    <property type="match status" value="1"/>
</dbReference>
<dbReference type="InterPro" id="IPR050072">
    <property type="entry name" value="Peptidase_M20A"/>
</dbReference>
<organism evidence="5 6">
    <name type="scientific">Endozoicomonas gorgoniicola</name>
    <dbReference type="NCBI Taxonomy" id="1234144"/>
    <lineage>
        <taxon>Bacteria</taxon>
        <taxon>Pseudomonadati</taxon>
        <taxon>Pseudomonadota</taxon>
        <taxon>Gammaproteobacteria</taxon>
        <taxon>Oceanospirillales</taxon>
        <taxon>Endozoicomonadaceae</taxon>
        <taxon>Endozoicomonas</taxon>
    </lineage>
</organism>
<evidence type="ECO:0000256" key="1">
    <source>
        <dbReference type="ARBA" id="ARBA00022723"/>
    </source>
</evidence>
<evidence type="ECO:0000256" key="2">
    <source>
        <dbReference type="ARBA" id="ARBA00022801"/>
    </source>
</evidence>
<proteinExistence type="predicted"/>
<dbReference type="Pfam" id="PF07687">
    <property type="entry name" value="M20_dimer"/>
    <property type="match status" value="1"/>
</dbReference>
<dbReference type="Pfam" id="PF01546">
    <property type="entry name" value="Peptidase_M20"/>
    <property type="match status" value="1"/>
</dbReference>
<gene>
    <name evidence="5" type="primary">argE</name>
    <name evidence="5" type="ORF">NX722_25050</name>
</gene>
<keyword evidence="2 5" id="KW-0378">Hydrolase</keyword>
<dbReference type="SUPFAM" id="SSF55031">
    <property type="entry name" value="Bacterial exopeptidase dimerisation domain"/>
    <property type="match status" value="1"/>
</dbReference>
<dbReference type="EMBL" id="JAPFCC010000001">
    <property type="protein sequence ID" value="MCW7555835.1"/>
    <property type="molecule type" value="Genomic_DNA"/>
</dbReference>
<keyword evidence="6" id="KW-1185">Reference proteome</keyword>
<dbReference type="PANTHER" id="PTHR43808:SF1">
    <property type="entry name" value="ACETYLORNITHINE DEACETYLASE"/>
    <property type="match status" value="1"/>
</dbReference>
<keyword evidence="3" id="KW-0170">Cobalt</keyword>
<dbReference type="CDD" id="cd03894">
    <property type="entry name" value="M20_ArgE"/>
    <property type="match status" value="1"/>
</dbReference>
<dbReference type="Gene3D" id="3.40.630.10">
    <property type="entry name" value="Zn peptidases"/>
    <property type="match status" value="1"/>
</dbReference>
<dbReference type="NCBIfam" id="NF003474">
    <property type="entry name" value="PRK05111.1"/>
    <property type="match status" value="1"/>
</dbReference>
<reference evidence="5 6" key="1">
    <citation type="submission" date="2022-10" db="EMBL/GenBank/DDBJ databases">
        <title>High-quality genome sequences of two octocoral-associated bacteria, Endozoicomonas euniceicola EF212 and Endozoicomonas gorgoniicola PS125.</title>
        <authorList>
            <person name="Chiou Y.-J."/>
            <person name="Chen Y.-H."/>
        </authorList>
    </citation>
    <scope>NUCLEOTIDE SEQUENCE [LARGE SCALE GENOMIC DNA]</scope>
    <source>
        <strain evidence="5 6">PS125</strain>
    </source>
</reference>
<protein>
    <submittedName>
        <fullName evidence="5">Acetylornithine deacetylase</fullName>
        <ecNumber evidence="5">3.5.1.16</ecNumber>
    </submittedName>
</protein>
<dbReference type="Proteomes" id="UP001209854">
    <property type="component" value="Unassembled WGS sequence"/>
</dbReference>
<evidence type="ECO:0000259" key="4">
    <source>
        <dbReference type="Pfam" id="PF07687"/>
    </source>
</evidence>
<dbReference type="InterPro" id="IPR036264">
    <property type="entry name" value="Bact_exopeptidase_dim_dom"/>
</dbReference>
<dbReference type="RefSeq" id="WP_262565575.1">
    <property type="nucleotide sequence ID" value="NZ_JAPFCC010000001.1"/>
</dbReference>
<evidence type="ECO:0000313" key="6">
    <source>
        <dbReference type="Proteomes" id="UP001209854"/>
    </source>
</evidence>
<dbReference type="InterPro" id="IPR002933">
    <property type="entry name" value="Peptidase_M20"/>
</dbReference>
<comment type="caution">
    <text evidence="5">The sequence shown here is derived from an EMBL/GenBank/DDBJ whole genome shotgun (WGS) entry which is preliminary data.</text>
</comment>
<dbReference type="InterPro" id="IPR011650">
    <property type="entry name" value="Peptidase_M20_dimer"/>
</dbReference>
<dbReference type="PANTHER" id="PTHR43808">
    <property type="entry name" value="ACETYLORNITHINE DEACETYLASE"/>
    <property type="match status" value="1"/>
</dbReference>
<feature type="domain" description="Peptidase M20 dimerisation" evidence="4">
    <location>
        <begin position="178"/>
        <end position="288"/>
    </location>
</feature>
<dbReference type="GO" id="GO:0008777">
    <property type="term" value="F:acetylornithine deacetylase activity"/>
    <property type="evidence" value="ECO:0007669"/>
    <property type="project" value="UniProtKB-EC"/>
</dbReference>
<keyword evidence="1" id="KW-0479">Metal-binding</keyword>